<dbReference type="Proteomes" id="UP000316621">
    <property type="component" value="Chromosome 7"/>
</dbReference>
<organism evidence="1 2">
    <name type="scientific">Papaver somniferum</name>
    <name type="common">Opium poppy</name>
    <dbReference type="NCBI Taxonomy" id="3469"/>
    <lineage>
        <taxon>Eukaryota</taxon>
        <taxon>Viridiplantae</taxon>
        <taxon>Streptophyta</taxon>
        <taxon>Embryophyta</taxon>
        <taxon>Tracheophyta</taxon>
        <taxon>Spermatophyta</taxon>
        <taxon>Magnoliopsida</taxon>
        <taxon>Ranunculales</taxon>
        <taxon>Papaveraceae</taxon>
        <taxon>Papaveroideae</taxon>
        <taxon>Papaver</taxon>
    </lineage>
</organism>
<evidence type="ECO:0000313" key="1">
    <source>
        <dbReference type="EMBL" id="RZC72130.1"/>
    </source>
</evidence>
<name>A0A4Y7KIF3_PAPSO</name>
<dbReference type="AlphaFoldDB" id="A0A4Y7KIF3"/>
<evidence type="ECO:0000313" key="2">
    <source>
        <dbReference type="Proteomes" id="UP000316621"/>
    </source>
</evidence>
<dbReference type="Gramene" id="RZC72130">
    <property type="protein sequence ID" value="RZC72130"/>
    <property type="gene ID" value="C5167_035334"/>
</dbReference>
<gene>
    <name evidence="1" type="ORF">C5167_035334</name>
</gene>
<protein>
    <submittedName>
        <fullName evidence="1">Uncharacterized protein</fullName>
    </submittedName>
</protein>
<accession>A0A4Y7KIF3</accession>
<dbReference type="EMBL" id="CM010721">
    <property type="protein sequence ID" value="RZC72130.1"/>
    <property type="molecule type" value="Genomic_DNA"/>
</dbReference>
<reference evidence="1 2" key="1">
    <citation type="journal article" date="2018" name="Science">
        <title>The opium poppy genome and morphinan production.</title>
        <authorList>
            <person name="Guo L."/>
            <person name="Winzer T."/>
            <person name="Yang X."/>
            <person name="Li Y."/>
            <person name="Ning Z."/>
            <person name="He Z."/>
            <person name="Teodor R."/>
            <person name="Lu Y."/>
            <person name="Bowser T.A."/>
            <person name="Graham I.A."/>
            <person name="Ye K."/>
        </authorList>
    </citation>
    <scope>NUCLEOTIDE SEQUENCE [LARGE SCALE GENOMIC DNA]</scope>
    <source>
        <strain evidence="2">cv. HN1</strain>
        <tissue evidence="1">Leaves</tissue>
    </source>
</reference>
<sequence>MAAPVAGCLVSKCIIATSSQKQRKDHSEVIKSSRVERRAQSLVIAIFLELNCMHGFRKWFSTTDWITITQHVPVHGITNPGDDAVDIGFSNKLSSKPRSAEAAVNNFWGVNSSSANAEIICEPDFYW</sequence>
<proteinExistence type="predicted"/>
<keyword evidence="2" id="KW-1185">Reference proteome</keyword>